<dbReference type="CDD" id="cd01214">
    <property type="entry name" value="PTB_FAM43A"/>
    <property type="match status" value="1"/>
</dbReference>
<dbReference type="InterPro" id="IPR019734">
    <property type="entry name" value="TPR_rpt"/>
</dbReference>
<accession>A0A8S1BJE1</accession>
<comment type="caution">
    <text evidence="8">The sequence shown here is derived from an EMBL/GenBank/DDBJ whole genome shotgun (WGS) entry which is preliminary data.</text>
</comment>
<dbReference type="PANTHER" id="PTHR44140:SF2">
    <property type="entry name" value="LD25575P"/>
    <property type="match status" value="1"/>
</dbReference>
<feature type="repeat" description="TPR" evidence="4">
    <location>
        <begin position="32"/>
        <end position="65"/>
    </location>
</feature>
<dbReference type="InterPro" id="IPR006020">
    <property type="entry name" value="PTB/PI_dom"/>
</dbReference>
<dbReference type="Pfam" id="PF00226">
    <property type="entry name" value="DnaJ"/>
    <property type="match status" value="1"/>
</dbReference>
<feature type="domain" description="J" evidence="7">
    <location>
        <begin position="385"/>
        <end position="452"/>
    </location>
</feature>
<name>A0A8S1BJE1_9INSE</name>
<dbReference type="SMART" id="SM00462">
    <property type="entry name" value="PTB"/>
    <property type="match status" value="1"/>
</dbReference>
<feature type="repeat" description="TPR" evidence="4">
    <location>
        <begin position="214"/>
        <end position="247"/>
    </location>
</feature>
<comment type="subcellular location">
    <subcellularLocation>
        <location evidence="1">Endoplasmic reticulum</location>
    </subcellularLocation>
</comment>
<evidence type="ECO:0000256" key="2">
    <source>
        <dbReference type="ARBA" id="ARBA00022729"/>
    </source>
</evidence>
<dbReference type="SUPFAM" id="SSF46565">
    <property type="entry name" value="Chaperone J-domain"/>
    <property type="match status" value="1"/>
</dbReference>
<dbReference type="InterPro" id="IPR036869">
    <property type="entry name" value="J_dom_sf"/>
</dbReference>
<feature type="repeat" description="TPR" evidence="4">
    <location>
        <begin position="66"/>
        <end position="99"/>
    </location>
</feature>
<gene>
    <name evidence="8" type="ORF">CLODIP_2_CD05321</name>
</gene>
<dbReference type="PROSITE" id="PS50005">
    <property type="entry name" value="TPR"/>
    <property type="match status" value="4"/>
</dbReference>
<dbReference type="InterPro" id="IPR051727">
    <property type="entry name" value="DnaJ_C3_Co-chaperones"/>
</dbReference>
<dbReference type="GO" id="GO:0005783">
    <property type="term" value="C:endoplasmic reticulum"/>
    <property type="evidence" value="ECO:0007669"/>
    <property type="project" value="UniProtKB-SubCell"/>
</dbReference>
<sequence>MDHRRQIRMWVAALFGFFLVLDEYHCDQSSDVEKHLEMGRLMLARNQLQDALTHYHAAVDGDPSNYLTFFKRATVYLALGKAKFALADLDRVLELKPDFIAARLQMAQVLLKQGDLNTAEKVFYDVLSLVPSSEEAMLGIQKVEPLKQNIETARILQIQGDHHGAYSILTSVIESMPWDATLREMRAESRMALGDARGAIADIRSVTRMSNDNTEGYLRLSKMYYDIGEAEESLREIRECLRLDADHKECFAHYKIVKKVAKAITDMIAGETGEDFEQCSSEAKKVLKFEPRAEMVRFLAYEALCKCERRLSRFSESLNNCNEALKIQRIQSVFCERAETYLDTDMFDDAIRDYQAALEIEDGMQRAREGIERAKKMQKQSERRDYYKILGVSRQAGKKEIVKAYRKAAQQWHPDNFQGDEKKMAEKKFIDIAAAKEVLTDPEKRQKFDNGEDPLDPEASESRLGGLFRSPPVHLRLASDGGVGLGRFWRRQSVTITDYDPTYRVAYLGNVLTGWAKGEGCTEKPVGTLWRNYCSSSRSDVSMTLTIGASGLRAVTKEHGLTEYWSHRVTYCAAPPSFPRVFCWVYRHEGRRLKQELRCHAVLCSKASVARTVAAQLQARLAEALREFRRDKLCRQQARLSLANAVYAQPSLPKRRIMLSTGASNYRPPLERSKSAPKLGPIDEICEEEFLPITEEAEEEEGSLSSESGVVVAPAAGEDVMLCGCPQGGCLCCEEGPDSDESGYDEADFNSKPLTSKDGEYEEEEVDTSAHTLCETRPLFRTGESPPKLCKPKRRSADKTLEEQTSSLIDEAMSQLHMLSGATIDTSYVQV</sequence>
<dbReference type="Gene3D" id="2.30.29.30">
    <property type="entry name" value="Pleckstrin-homology domain (PH domain)/Phosphotyrosine-binding domain (PTB)"/>
    <property type="match status" value="1"/>
</dbReference>
<evidence type="ECO:0000313" key="8">
    <source>
        <dbReference type="EMBL" id="CAB3359056.1"/>
    </source>
</evidence>
<evidence type="ECO:0000256" key="4">
    <source>
        <dbReference type="PROSITE-ProRule" id="PRU00339"/>
    </source>
</evidence>
<dbReference type="GO" id="GO:0051787">
    <property type="term" value="F:misfolded protein binding"/>
    <property type="evidence" value="ECO:0007669"/>
    <property type="project" value="TreeGrafter"/>
</dbReference>
<reference evidence="8 9" key="1">
    <citation type="submission" date="2020-04" db="EMBL/GenBank/DDBJ databases">
        <authorList>
            <person name="Alioto T."/>
            <person name="Alioto T."/>
            <person name="Gomez Garrido J."/>
        </authorList>
    </citation>
    <scope>NUCLEOTIDE SEQUENCE [LARGE SCALE GENOMIC DNA]</scope>
</reference>
<feature type="region of interest" description="Disordered" evidence="5">
    <location>
        <begin position="441"/>
        <end position="467"/>
    </location>
</feature>
<dbReference type="InterPro" id="IPR011990">
    <property type="entry name" value="TPR-like_helical_dom_sf"/>
</dbReference>
<keyword evidence="2 6" id="KW-0732">Signal</keyword>
<dbReference type="Gene3D" id="1.10.287.110">
    <property type="entry name" value="DnaJ domain"/>
    <property type="match status" value="1"/>
</dbReference>
<evidence type="ECO:0000256" key="6">
    <source>
        <dbReference type="SAM" id="SignalP"/>
    </source>
</evidence>
<dbReference type="Proteomes" id="UP000494165">
    <property type="component" value="Unassembled WGS sequence"/>
</dbReference>
<dbReference type="SUPFAM" id="SSF50729">
    <property type="entry name" value="PH domain-like"/>
    <property type="match status" value="1"/>
</dbReference>
<dbReference type="EMBL" id="CADEPI010000001">
    <property type="protein sequence ID" value="CAB3359056.1"/>
    <property type="molecule type" value="Genomic_DNA"/>
</dbReference>
<evidence type="ECO:0000256" key="1">
    <source>
        <dbReference type="ARBA" id="ARBA00004240"/>
    </source>
</evidence>
<evidence type="ECO:0000256" key="5">
    <source>
        <dbReference type="SAM" id="MobiDB-lite"/>
    </source>
</evidence>
<feature type="repeat" description="TPR" evidence="4">
    <location>
        <begin position="100"/>
        <end position="133"/>
    </location>
</feature>
<dbReference type="Pfam" id="PF13181">
    <property type="entry name" value="TPR_8"/>
    <property type="match status" value="1"/>
</dbReference>
<organism evidence="8 9">
    <name type="scientific">Cloeon dipterum</name>
    <dbReference type="NCBI Taxonomy" id="197152"/>
    <lineage>
        <taxon>Eukaryota</taxon>
        <taxon>Metazoa</taxon>
        <taxon>Ecdysozoa</taxon>
        <taxon>Arthropoda</taxon>
        <taxon>Hexapoda</taxon>
        <taxon>Insecta</taxon>
        <taxon>Pterygota</taxon>
        <taxon>Palaeoptera</taxon>
        <taxon>Ephemeroptera</taxon>
        <taxon>Pisciforma</taxon>
        <taxon>Baetidae</taxon>
        <taxon>Cloeon</taxon>
    </lineage>
</organism>
<evidence type="ECO:0000313" key="9">
    <source>
        <dbReference type="Proteomes" id="UP000494165"/>
    </source>
</evidence>
<dbReference type="Pfam" id="PF14719">
    <property type="entry name" value="PID_2"/>
    <property type="match status" value="1"/>
</dbReference>
<keyword evidence="4" id="KW-0802">TPR repeat</keyword>
<evidence type="ECO:0000256" key="3">
    <source>
        <dbReference type="ARBA" id="ARBA00022824"/>
    </source>
</evidence>
<feature type="region of interest" description="Disordered" evidence="5">
    <location>
        <begin position="783"/>
        <end position="803"/>
    </location>
</feature>
<keyword evidence="3" id="KW-0256">Endoplasmic reticulum</keyword>
<proteinExistence type="predicted"/>
<dbReference type="GO" id="GO:0051087">
    <property type="term" value="F:protein-folding chaperone binding"/>
    <property type="evidence" value="ECO:0007669"/>
    <property type="project" value="TreeGrafter"/>
</dbReference>
<evidence type="ECO:0000259" key="7">
    <source>
        <dbReference type="PROSITE" id="PS50076"/>
    </source>
</evidence>
<dbReference type="InterPro" id="IPR033930">
    <property type="entry name" value="FAM43A/B_PTB"/>
</dbReference>
<dbReference type="InterPro" id="IPR001623">
    <property type="entry name" value="DnaJ_domain"/>
</dbReference>
<feature type="signal peptide" evidence="6">
    <location>
        <begin position="1"/>
        <end position="26"/>
    </location>
</feature>
<dbReference type="PROSITE" id="PS50076">
    <property type="entry name" value="DNAJ_2"/>
    <property type="match status" value="1"/>
</dbReference>
<dbReference type="Gene3D" id="1.25.40.10">
    <property type="entry name" value="Tetratricopeptide repeat domain"/>
    <property type="match status" value="1"/>
</dbReference>
<dbReference type="SMART" id="SM00028">
    <property type="entry name" value="TPR"/>
    <property type="match status" value="7"/>
</dbReference>
<dbReference type="CDD" id="cd06257">
    <property type="entry name" value="DnaJ"/>
    <property type="match status" value="1"/>
</dbReference>
<feature type="compositionally biased region" description="Basic and acidic residues" evidence="5">
    <location>
        <begin position="441"/>
        <end position="450"/>
    </location>
</feature>
<keyword evidence="9" id="KW-1185">Reference proteome</keyword>
<dbReference type="SUPFAM" id="SSF48452">
    <property type="entry name" value="TPR-like"/>
    <property type="match status" value="1"/>
</dbReference>
<dbReference type="GO" id="GO:0034975">
    <property type="term" value="P:protein folding in endoplasmic reticulum"/>
    <property type="evidence" value="ECO:0007669"/>
    <property type="project" value="TreeGrafter"/>
</dbReference>
<dbReference type="Pfam" id="PF14559">
    <property type="entry name" value="TPR_19"/>
    <property type="match status" value="1"/>
</dbReference>
<dbReference type="PRINTS" id="PR00625">
    <property type="entry name" value="JDOMAIN"/>
</dbReference>
<dbReference type="SMART" id="SM00271">
    <property type="entry name" value="DnaJ"/>
    <property type="match status" value="1"/>
</dbReference>
<dbReference type="OrthoDB" id="1726119at2759"/>
<dbReference type="AlphaFoldDB" id="A0A8S1BJE1"/>
<dbReference type="InterPro" id="IPR011993">
    <property type="entry name" value="PH-like_dom_sf"/>
</dbReference>
<protein>
    <recommendedName>
        <fullName evidence="7">J domain-containing protein</fullName>
    </recommendedName>
</protein>
<feature type="chain" id="PRO_5035784381" description="J domain-containing protein" evidence="6">
    <location>
        <begin position="27"/>
        <end position="831"/>
    </location>
</feature>
<dbReference type="PANTHER" id="PTHR44140">
    <property type="entry name" value="LD25575P"/>
    <property type="match status" value="1"/>
</dbReference>